<keyword evidence="1" id="KW-0547">Nucleotide-binding</keyword>
<evidence type="ECO:0000256" key="1">
    <source>
        <dbReference type="ARBA" id="ARBA00022741"/>
    </source>
</evidence>
<dbReference type="PROSITE" id="PS00690">
    <property type="entry name" value="DEAH_ATP_HELICASE"/>
    <property type="match status" value="1"/>
</dbReference>
<feature type="domain" description="Helicase C-terminal" evidence="7">
    <location>
        <begin position="221"/>
        <end position="378"/>
    </location>
</feature>
<dbReference type="SMART" id="SM00487">
    <property type="entry name" value="DEXDc"/>
    <property type="match status" value="1"/>
</dbReference>
<keyword evidence="5" id="KW-0238">DNA-binding</keyword>
<dbReference type="SMART" id="SM00490">
    <property type="entry name" value="HELICc"/>
    <property type="match status" value="1"/>
</dbReference>
<evidence type="ECO:0000256" key="5">
    <source>
        <dbReference type="ARBA" id="ARBA00023125"/>
    </source>
</evidence>
<organism evidence="8 9">
    <name type="scientific">Salimicrobium humidisoli</name>
    <dbReference type="NCBI Taxonomy" id="2029857"/>
    <lineage>
        <taxon>Bacteria</taxon>
        <taxon>Bacillati</taxon>
        <taxon>Bacillota</taxon>
        <taxon>Bacilli</taxon>
        <taxon>Bacillales</taxon>
        <taxon>Bacillaceae</taxon>
        <taxon>Salimicrobium</taxon>
    </lineage>
</organism>
<keyword evidence="2" id="KW-0378">Hydrolase</keyword>
<dbReference type="Pfam" id="PF00271">
    <property type="entry name" value="Helicase_C"/>
    <property type="match status" value="1"/>
</dbReference>
<dbReference type="Pfam" id="PF00270">
    <property type="entry name" value="DEAD"/>
    <property type="match status" value="1"/>
</dbReference>
<accession>A0ABX4HS14</accession>
<evidence type="ECO:0000313" key="8">
    <source>
        <dbReference type="EMBL" id="PBB05485.1"/>
    </source>
</evidence>
<dbReference type="Proteomes" id="UP000217561">
    <property type="component" value="Unassembled WGS sequence"/>
</dbReference>
<dbReference type="EMBL" id="NSGH01000012">
    <property type="protein sequence ID" value="PBB05485.1"/>
    <property type="molecule type" value="Genomic_DNA"/>
</dbReference>
<evidence type="ECO:0000259" key="7">
    <source>
        <dbReference type="PROSITE" id="PS51194"/>
    </source>
</evidence>
<dbReference type="Gene3D" id="3.40.50.300">
    <property type="entry name" value="P-loop containing nucleotide triphosphate hydrolases"/>
    <property type="match status" value="2"/>
</dbReference>
<evidence type="ECO:0000256" key="3">
    <source>
        <dbReference type="ARBA" id="ARBA00022806"/>
    </source>
</evidence>
<dbReference type="PROSITE" id="PS51194">
    <property type="entry name" value="HELICASE_CTER"/>
    <property type="match status" value="1"/>
</dbReference>
<dbReference type="RefSeq" id="WP_095822283.1">
    <property type="nucleotide sequence ID" value="NZ_NSGH01000012.1"/>
</dbReference>
<dbReference type="PANTHER" id="PTHR13710:SF84">
    <property type="entry name" value="ATP-DEPENDENT DNA HELICASE RECS-RELATED"/>
    <property type="match status" value="1"/>
</dbReference>
<proteinExistence type="predicted"/>
<dbReference type="PROSITE" id="PS51192">
    <property type="entry name" value="HELICASE_ATP_BIND_1"/>
    <property type="match status" value="1"/>
</dbReference>
<comment type="caution">
    <text evidence="8">The sequence shown here is derived from an EMBL/GenBank/DDBJ whole genome shotgun (WGS) entry which is preliminary data.</text>
</comment>
<dbReference type="InterPro" id="IPR014001">
    <property type="entry name" value="Helicase_ATP-bd"/>
</dbReference>
<dbReference type="InterPro" id="IPR036388">
    <property type="entry name" value="WH-like_DNA-bd_sf"/>
</dbReference>
<dbReference type="InterPro" id="IPR004589">
    <property type="entry name" value="DNA_helicase_ATP-dep_RecQ"/>
</dbReference>
<protein>
    <submittedName>
        <fullName evidence="8">ATP-dependent DNA helicase</fullName>
    </submittedName>
</protein>
<keyword evidence="9" id="KW-1185">Reference proteome</keyword>
<dbReference type="GO" id="GO:0004386">
    <property type="term" value="F:helicase activity"/>
    <property type="evidence" value="ECO:0007669"/>
    <property type="project" value="UniProtKB-KW"/>
</dbReference>
<feature type="domain" description="Helicase ATP-binding" evidence="6">
    <location>
        <begin position="27"/>
        <end position="194"/>
    </location>
</feature>
<dbReference type="InterPro" id="IPR002464">
    <property type="entry name" value="DNA/RNA_helicase_DEAH_CS"/>
</dbReference>
<evidence type="ECO:0000313" key="9">
    <source>
        <dbReference type="Proteomes" id="UP000217561"/>
    </source>
</evidence>
<evidence type="ECO:0000259" key="6">
    <source>
        <dbReference type="PROSITE" id="PS51192"/>
    </source>
</evidence>
<dbReference type="Gene3D" id="1.10.10.10">
    <property type="entry name" value="Winged helix-like DNA-binding domain superfamily/Winged helix DNA-binding domain"/>
    <property type="match status" value="1"/>
</dbReference>
<keyword evidence="3 8" id="KW-0347">Helicase</keyword>
<dbReference type="InterPro" id="IPR011545">
    <property type="entry name" value="DEAD/DEAH_box_helicase_dom"/>
</dbReference>
<dbReference type="SUPFAM" id="SSF52540">
    <property type="entry name" value="P-loop containing nucleoside triphosphate hydrolases"/>
    <property type="match status" value="1"/>
</dbReference>
<name>A0ABX4HS14_9BACI</name>
<dbReference type="CDD" id="cd17920">
    <property type="entry name" value="DEXHc_RecQ"/>
    <property type="match status" value="1"/>
</dbReference>
<gene>
    <name evidence="8" type="ORF">CKW00_08825</name>
</gene>
<evidence type="ECO:0000256" key="4">
    <source>
        <dbReference type="ARBA" id="ARBA00022840"/>
    </source>
</evidence>
<sequence>MEPINVKKVLEDQFKFSEFRPGQENVIENALHGMDTLAILPTGSGKSLCYQLPSLILPGLTIVVSPLISLMIDQVKQVKAKGMKRVAALHSFLSPQQKRKISGNLRKLDLLYISPEMLQMPKMKSLLKRETISLFVVDEAHCISQWGHEFRTDYLKLHQVISDLGEPPVLALSATATPEVQEDILFQLGRSEACKLIYPMDKPNIQLGVAEIENEQEKRSFLIDFLSRQKAPSMIYFSSRQMAEKVSLELKANSLGRIAFYHGGMDPVDRQLVQQQFMNNELDIVCCTSAFGMGIDKPDIRIVIHYHLPPRIESFIQEIGRAGRDGEECTSLLLYAPGDERLPQMFIQSELPSHEQIDAFLRFCYANEKTPSYEDCMHLELSESQYNFLIANVGRKDFSLRANIKEAADKLKERQLLRTEQKQNHLIHMMEVIKTTGCRREKLYRHFQASFQTPHQKCCDHCHPDIFQATYEGVAERQGLPLWEERLYNIFHARSSYGQ</sequence>
<dbReference type="NCBIfam" id="TIGR00614">
    <property type="entry name" value="recQ_fam"/>
    <property type="match status" value="1"/>
</dbReference>
<dbReference type="InterPro" id="IPR027417">
    <property type="entry name" value="P-loop_NTPase"/>
</dbReference>
<keyword evidence="4" id="KW-0067">ATP-binding</keyword>
<dbReference type="PANTHER" id="PTHR13710">
    <property type="entry name" value="DNA HELICASE RECQ FAMILY MEMBER"/>
    <property type="match status" value="1"/>
</dbReference>
<reference evidence="8 9" key="1">
    <citation type="submission" date="2017-08" db="EMBL/GenBank/DDBJ databases">
        <title>Salimicrobium alkalisoli sp. nov., isolated from saline alkaline soil.</title>
        <authorList>
            <person name="Zhang G."/>
            <person name="Xiong Q."/>
        </authorList>
    </citation>
    <scope>NUCLEOTIDE SEQUENCE [LARGE SCALE GENOMIC DNA]</scope>
    <source>
        <strain evidence="8 9">WN024</strain>
    </source>
</reference>
<dbReference type="InterPro" id="IPR001650">
    <property type="entry name" value="Helicase_C-like"/>
</dbReference>
<evidence type="ECO:0000256" key="2">
    <source>
        <dbReference type="ARBA" id="ARBA00022801"/>
    </source>
</evidence>